<protein>
    <submittedName>
        <fullName evidence="1">Uncharacterized protein</fullName>
    </submittedName>
</protein>
<name>A0ABR6RH74_9BURK</name>
<proteinExistence type="predicted"/>
<organism evidence="1 2">
    <name type="scientific">Comamonas odontotermitis</name>
    <dbReference type="NCBI Taxonomy" id="379895"/>
    <lineage>
        <taxon>Bacteria</taxon>
        <taxon>Pseudomonadati</taxon>
        <taxon>Pseudomonadota</taxon>
        <taxon>Betaproteobacteria</taxon>
        <taxon>Burkholderiales</taxon>
        <taxon>Comamonadaceae</taxon>
        <taxon>Comamonas</taxon>
    </lineage>
</organism>
<dbReference type="Proteomes" id="UP000562492">
    <property type="component" value="Unassembled WGS sequence"/>
</dbReference>
<gene>
    <name evidence="1" type="ORF">HNP33_002578</name>
</gene>
<evidence type="ECO:0000313" key="2">
    <source>
        <dbReference type="Proteomes" id="UP000562492"/>
    </source>
</evidence>
<keyword evidence="2" id="KW-1185">Reference proteome</keyword>
<reference evidence="1 2" key="1">
    <citation type="submission" date="2020-08" db="EMBL/GenBank/DDBJ databases">
        <title>Functional genomics of gut bacteria from endangered species of beetles.</title>
        <authorList>
            <person name="Carlos-Shanley C."/>
        </authorList>
    </citation>
    <scope>NUCLEOTIDE SEQUENCE [LARGE SCALE GENOMIC DNA]</scope>
    <source>
        <strain evidence="1 2">S00124</strain>
    </source>
</reference>
<dbReference type="EMBL" id="JACHKZ010000015">
    <property type="protein sequence ID" value="MBB6578496.1"/>
    <property type="molecule type" value="Genomic_DNA"/>
</dbReference>
<evidence type="ECO:0000313" key="1">
    <source>
        <dbReference type="EMBL" id="MBB6578496.1"/>
    </source>
</evidence>
<sequence length="139" mass="15771">MKKQFVINDLDILNAALELHPTLFSATHLVYAARKVGISYPLKGVEDLKPIFDKFPTFGSLEIKFEQARKFIPSKYFPVETEDELLVRALMAFSIGENSHTLDRKQNFHDDTEYEIIPGPSATHMNFDSLSVKGESHAN</sequence>
<dbReference type="RefSeq" id="WP_184709002.1">
    <property type="nucleotide sequence ID" value="NZ_JACHKZ010000015.1"/>
</dbReference>
<comment type="caution">
    <text evidence="1">The sequence shown here is derived from an EMBL/GenBank/DDBJ whole genome shotgun (WGS) entry which is preliminary data.</text>
</comment>
<accession>A0ABR6RH74</accession>